<dbReference type="GO" id="GO:0015833">
    <property type="term" value="P:peptide transport"/>
    <property type="evidence" value="ECO:0007669"/>
    <property type="project" value="TreeGrafter"/>
</dbReference>
<evidence type="ECO:0000256" key="2">
    <source>
        <dbReference type="ARBA" id="ARBA00022448"/>
    </source>
</evidence>
<dbReference type="InterPro" id="IPR039424">
    <property type="entry name" value="SBP_5"/>
</dbReference>
<reference evidence="5 6" key="1">
    <citation type="submission" date="2014-12" db="EMBL/GenBank/DDBJ databases">
        <title>Genome sequence of Methanobrevibacter arboriphilicus DH1, DSM1125.</title>
        <authorList>
            <person name="Poehlein A."/>
            <person name="Thauer R.K."/>
            <person name="Seedorf H."/>
            <person name="Daniel R."/>
        </authorList>
    </citation>
    <scope>NUCLEOTIDE SEQUENCE [LARGE SCALE GENOMIC DNA]</scope>
    <source>
        <strain evidence="5 6">DH1</strain>
    </source>
</reference>
<dbReference type="RefSeq" id="WP_080460966.1">
    <property type="nucleotide sequence ID" value="NZ_JXMW01000025.1"/>
</dbReference>
<keyword evidence="6" id="KW-1185">Reference proteome</keyword>
<accession>A0A1V6N0R3</accession>
<dbReference type="PANTHER" id="PTHR30290:SF9">
    <property type="entry name" value="OLIGOPEPTIDE-BINDING PROTEIN APPA"/>
    <property type="match status" value="1"/>
</dbReference>
<feature type="domain" description="Solute-binding protein family 5" evidence="4">
    <location>
        <begin position="79"/>
        <end position="439"/>
    </location>
</feature>
<dbReference type="Gene3D" id="3.40.190.10">
    <property type="entry name" value="Periplasmic binding protein-like II"/>
    <property type="match status" value="1"/>
</dbReference>
<evidence type="ECO:0000313" key="5">
    <source>
        <dbReference type="EMBL" id="OQD58202.1"/>
    </source>
</evidence>
<evidence type="ECO:0000259" key="4">
    <source>
        <dbReference type="Pfam" id="PF00496"/>
    </source>
</evidence>
<keyword evidence="2" id="KW-0813">Transport</keyword>
<dbReference type="PROSITE" id="PS01040">
    <property type="entry name" value="SBP_BACTERIAL_5"/>
    <property type="match status" value="1"/>
</dbReference>
<dbReference type="AlphaFoldDB" id="A0A1V6N0R3"/>
<dbReference type="CDD" id="cd08518">
    <property type="entry name" value="PBP2_NikA_DppA_OppA_like_19"/>
    <property type="match status" value="1"/>
</dbReference>
<dbReference type="Proteomes" id="UP000191661">
    <property type="component" value="Unassembled WGS sequence"/>
</dbReference>
<evidence type="ECO:0000313" key="6">
    <source>
        <dbReference type="Proteomes" id="UP000191661"/>
    </source>
</evidence>
<gene>
    <name evidence="5" type="ORF">MBBAR_25c00150</name>
</gene>
<dbReference type="EMBL" id="JXMW01000025">
    <property type="protein sequence ID" value="OQD58202.1"/>
    <property type="molecule type" value="Genomic_DNA"/>
</dbReference>
<keyword evidence="3" id="KW-0732">Signal</keyword>
<dbReference type="GO" id="GO:1904680">
    <property type="term" value="F:peptide transmembrane transporter activity"/>
    <property type="evidence" value="ECO:0007669"/>
    <property type="project" value="TreeGrafter"/>
</dbReference>
<comment type="similarity">
    <text evidence="1">Belongs to the bacterial solute-binding protein 5 family.</text>
</comment>
<evidence type="ECO:0000256" key="1">
    <source>
        <dbReference type="ARBA" id="ARBA00005695"/>
    </source>
</evidence>
<organism evidence="5 6">
    <name type="scientific">Methanobrevibacter arboriphilus JCM 13429 = DSM 1125</name>
    <dbReference type="NCBI Taxonomy" id="1300164"/>
    <lineage>
        <taxon>Archaea</taxon>
        <taxon>Methanobacteriati</taxon>
        <taxon>Methanobacteriota</taxon>
        <taxon>Methanomada group</taxon>
        <taxon>Methanobacteria</taxon>
        <taxon>Methanobacteriales</taxon>
        <taxon>Methanobacteriaceae</taxon>
        <taxon>Methanobrevibacter</taxon>
    </lineage>
</organism>
<name>A0A1V6N0R3_METAZ</name>
<dbReference type="Gene3D" id="3.10.105.10">
    <property type="entry name" value="Dipeptide-binding Protein, Domain 3"/>
    <property type="match status" value="1"/>
</dbReference>
<dbReference type="InterPro" id="IPR023765">
    <property type="entry name" value="SBP_5_CS"/>
</dbReference>
<dbReference type="InterPro" id="IPR000914">
    <property type="entry name" value="SBP_5_dom"/>
</dbReference>
<sequence>MKYVIIVVIILIIGIIAGAMILGNNSKDRSPDELVVTAGSHLSELKTGFDPLKDWGCGHANFEPLIQSTLFKTGADGNITNDLATNYSVSSDGLVWKVNIRDNVKFTDGVPLTAKDVAFTFNNVKNSADSQLDLTNLKNATAVDNNTIEFNLQHPQSTFIWDLRYLGIVPEHAYDNETYGSNPIGSGPYKFVQWDKDQQAIFELNDDYYGKKPYFKKITMLYLDEDASFASVKSGDVDVATIDITQARENVTGYNLINLPSGRAQGVSFPMLNDTGLKTEKGDKIGNNVTADPAIRKALNIGINRQKIVDEVYYGFGAVEQTGVDQRDYSNPDAKVNDSNITEAKKILDDAGWKDTDGDGIREKNGLNASFKLYYASEDQQRQALSTVVSEYAKDLGINIELVGTDWDSIYANQYNSAALYQQSSPNPYRSVYLQYHSKEVDDGYMNPNLYNNSIVDSYLDDALVSTDQNNANELWKKSAFDGNTGFGPAGDAPWLWVATSDFLYMVDDSIDMGPNSNSSGIDILRDIYDWKRVNETS</sequence>
<evidence type="ECO:0000256" key="3">
    <source>
        <dbReference type="ARBA" id="ARBA00022729"/>
    </source>
</evidence>
<comment type="caution">
    <text evidence="5">The sequence shown here is derived from an EMBL/GenBank/DDBJ whole genome shotgun (WGS) entry which is preliminary data.</text>
</comment>
<dbReference type="Pfam" id="PF00496">
    <property type="entry name" value="SBP_bac_5"/>
    <property type="match status" value="1"/>
</dbReference>
<protein>
    <submittedName>
        <fullName evidence="5">Putative ABC-type oligopeptide transporter, substrate-binding component</fullName>
    </submittedName>
</protein>
<dbReference type="PANTHER" id="PTHR30290">
    <property type="entry name" value="PERIPLASMIC BINDING COMPONENT OF ABC TRANSPORTER"/>
    <property type="match status" value="1"/>
</dbReference>
<dbReference type="SUPFAM" id="SSF53850">
    <property type="entry name" value="Periplasmic binding protein-like II"/>
    <property type="match status" value="1"/>
</dbReference>
<proteinExistence type="inferred from homology"/>